<dbReference type="EMBL" id="CABVMM010000013">
    <property type="protein sequence ID" value="VVV01825.1"/>
    <property type="molecule type" value="Genomic_DNA"/>
</dbReference>
<comment type="caution">
    <text evidence="1">The sequence shown here is derived from an EMBL/GenBank/DDBJ whole genome shotgun (WGS) entry which is preliminary data.</text>
</comment>
<accession>A0AC61YC38</accession>
<evidence type="ECO:0000313" key="1">
    <source>
        <dbReference type="EMBL" id="VVV01825.1"/>
    </source>
</evidence>
<dbReference type="Proteomes" id="UP000356253">
    <property type="component" value="Unassembled WGS sequence"/>
</dbReference>
<reference evidence="1" key="1">
    <citation type="submission" date="2019-09" db="EMBL/GenBank/DDBJ databases">
        <authorList>
            <person name="Rodrigo-Torres L."/>
            <person name="Arahal R. D."/>
            <person name="Lucena T."/>
        </authorList>
    </citation>
    <scope>NUCLEOTIDE SEQUENCE</scope>
    <source>
        <strain evidence="1">ISS653</strain>
    </source>
</reference>
<proteinExistence type="predicted"/>
<sequence length="450" mass="51266">MDPDPSSLFLFLAVDFSHFFGIIVLVLLLVCSALISGSEVALFSLTPADFDVKDGNVSSKQQILIRLLDRPKKLLATILVANNFVNIAVVLLFESLSNSWFKNVNSSINLYYFQLDLVFFLKVIVVTFLILLFGEILPKIYASRNKVIFSHFMAYPLSVLDKLLSVFSIPMRQVTLLIHKRLGKQKSALSVDQLSQALELTSEEDTTKEEQKILKGIVSFGNTEVKQAMKPRIDVFALKMEQDFKEVIAEVMEHGYSRIPVYEENIDNVKGILYIKDLLPYLDTKNFNWQSLIRDAYFVPENKKLDDLLNDFKDKKNHLAIVVDEYGGTSGLISLEDIIEEIVGDISDEFDDEDLIFSKLDEHNYVFEGKTALKDFYKVIKLEDPVYFEEKKGEAETLAGFLLEISGEFPKKNQKIIFENYTFTVEAIDNKRIKQVKLNIGNEANAGNNN</sequence>
<keyword evidence="2" id="KW-1185">Reference proteome</keyword>
<organism evidence="1 2">
    <name type="scientific">Mesonia oceanica</name>
    <dbReference type="NCBI Taxonomy" id="2687242"/>
    <lineage>
        <taxon>Bacteria</taxon>
        <taxon>Pseudomonadati</taxon>
        <taxon>Bacteroidota</taxon>
        <taxon>Flavobacteriia</taxon>
        <taxon>Flavobacteriales</taxon>
        <taxon>Flavobacteriaceae</taxon>
        <taxon>Mesonia</taxon>
    </lineage>
</organism>
<protein>
    <submittedName>
        <fullName evidence="1">Magnesium and cobalt efflux protein CorC</fullName>
    </submittedName>
</protein>
<gene>
    <name evidence="1" type="primary">corC_2</name>
    <name evidence="1" type="ORF">FVB9532_03119</name>
</gene>
<evidence type="ECO:0000313" key="2">
    <source>
        <dbReference type="Proteomes" id="UP000356253"/>
    </source>
</evidence>
<name>A0AC61YC38_9FLAO</name>